<keyword evidence="9" id="KW-1185">Reference proteome</keyword>
<comment type="caution">
    <text evidence="8">The sequence shown here is derived from an EMBL/GenBank/DDBJ whole genome shotgun (WGS) entry which is preliminary data.</text>
</comment>
<dbReference type="InterPro" id="IPR007867">
    <property type="entry name" value="GMC_OxRtase_C"/>
</dbReference>
<dbReference type="SUPFAM" id="SSF51905">
    <property type="entry name" value="FAD/NAD(P)-binding domain"/>
    <property type="match status" value="1"/>
</dbReference>
<feature type="domain" description="Glucose-methanol-choline oxidoreductase N-terminal" evidence="6">
    <location>
        <begin position="5"/>
        <end position="298"/>
    </location>
</feature>
<dbReference type="Pfam" id="PF05199">
    <property type="entry name" value="GMC_oxred_C"/>
    <property type="match status" value="1"/>
</dbReference>
<evidence type="ECO:0000313" key="9">
    <source>
        <dbReference type="Proteomes" id="UP000282957"/>
    </source>
</evidence>
<comment type="cofactor">
    <cofactor evidence="1 5">
        <name>FAD</name>
        <dbReference type="ChEBI" id="CHEBI:57692"/>
    </cofactor>
</comment>
<dbReference type="OrthoDB" id="9785276at2"/>
<comment type="similarity">
    <text evidence="2">Belongs to the GMC oxidoreductase family.</text>
</comment>
<dbReference type="GO" id="GO:0016614">
    <property type="term" value="F:oxidoreductase activity, acting on CH-OH group of donors"/>
    <property type="evidence" value="ECO:0007669"/>
    <property type="project" value="InterPro"/>
</dbReference>
<dbReference type="PANTHER" id="PTHR11552:SF147">
    <property type="entry name" value="CHOLINE DEHYDROGENASE, MITOCHONDRIAL"/>
    <property type="match status" value="1"/>
</dbReference>
<sequence length="541" mass="59003">MADTFDYIIIGSGAAGSVLADRLSEDGTASVCVLEAGPKDTNPWIHIPAGFTKTLSNPAVSWQFSTEPTEMTGGRRIPTIQGKVMGGGTSINGMIYNRGQPDDLNGWAQRGNRNWGYADCLPYYKRSEKRVGVSDDTRGKNEGGMPVTDMDWFHPISEAFIEGCLASGLPRTKDYNNGDQYGVGYFQRIIAGNRRRSAARSRLAPAMKRPNTEVRVNARASQLVFEGKRCVGVRYQTQQGADPIEIRANREVILSCGTPNTARLLQVSGIGPAWLLEKLGVAPVHVMPGVGENFRDHYASRFVMRAKPGVITLNELAKGWRLGLELAKWAAGKPSILATAVSHVHLFLKSFEGLDQPDIQGVLTPGSYKPGKTYILDDYPGVSAGTWQHRPESSGYVRARSASVWEDPELQPNYLSVDTDRQVHLAGLKQMRKLLNTPQMSRFLEGEILPGPQVRTDDELLDFARQNGTTTYHLIGSAKMGPATDPMAVVDDNLRIHGLDGIRVVDASIMPTMTSANTMATTLMIAEKASDMIRGKAALAA</sequence>
<dbReference type="Gene3D" id="3.30.560.10">
    <property type="entry name" value="Glucose Oxidase, domain 3"/>
    <property type="match status" value="1"/>
</dbReference>
<dbReference type="Pfam" id="PF00732">
    <property type="entry name" value="GMC_oxred_N"/>
    <property type="match status" value="1"/>
</dbReference>
<dbReference type="PIRSF" id="PIRSF000137">
    <property type="entry name" value="Alcohol_oxidase"/>
    <property type="match status" value="1"/>
</dbReference>
<evidence type="ECO:0000256" key="3">
    <source>
        <dbReference type="ARBA" id="ARBA00022630"/>
    </source>
</evidence>
<dbReference type="Proteomes" id="UP000282957">
    <property type="component" value="Unassembled WGS sequence"/>
</dbReference>
<keyword evidence="3" id="KW-0285">Flavoprotein</keyword>
<feature type="binding site" evidence="5">
    <location>
        <position position="84"/>
    </location>
    <ligand>
        <name>FAD</name>
        <dbReference type="ChEBI" id="CHEBI:57692"/>
    </ligand>
</feature>
<dbReference type="PANTHER" id="PTHR11552">
    <property type="entry name" value="GLUCOSE-METHANOL-CHOLINE GMC OXIDOREDUCTASE"/>
    <property type="match status" value="1"/>
</dbReference>
<protein>
    <submittedName>
        <fullName evidence="8">Choline dehydrogenase</fullName>
    </submittedName>
</protein>
<name>A0A437MGU4_9PROT</name>
<dbReference type="GO" id="GO:0050660">
    <property type="term" value="F:flavin adenine dinucleotide binding"/>
    <property type="evidence" value="ECO:0007669"/>
    <property type="project" value="InterPro"/>
</dbReference>
<organism evidence="8 9">
    <name type="scientific">Rhodovarius crocodyli</name>
    <dbReference type="NCBI Taxonomy" id="1979269"/>
    <lineage>
        <taxon>Bacteria</taxon>
        <taxon>Pseudomonadati</taxon>
        <taxon>Pseudomonadota</taxon>
        <taxon>Alphaproteobacteria</taxon>
        <taxon>Acetobacterales</taxon>
        <taxon>Roseomonadaceae</taxon>
        <taxon>Rhodovarius</taxon>
    </lineage>
</organism>
<evidence type="ECO:0000259" key="7">
    <source>
        <dbReference type="Pfam" id="PF05199"/>
    </source>
</evidence>
<keyword evidence="4 5" id="KW-0274">FAD</keyword>
<dbReference type="RefSeq" id="WP_127787510.1">
    <property type="nucleotide sequence ID" value="NZ_SACL01000003.1"/>
</dbReference>
<dbReference type="InterPro" id="IPR036188">
    <property type="entry name" value="FAD/NAD-bd_sf"/>
</dbReference>
<evidence type="ECO:0000313" key="8">
    <source>
        <dbReference type="EMBL" id="RVT96863.1"/>
    </source>
</evidence>
<dbReference type="InterPro" id="IPR012132">
    <property type="entry name" value="GMC_OxRdtase"/>
</dbReference>
<dbReference type="EMBL" id="SACL01000003">
    <property type="protein sequence ID" value="RVT96863.1"/>
    <property type="molecule type" value="Genomic_DNA"/>
</dbReference>
<accession>A0A437MGU4</accession>
<dbReference type="AlphaFoldDB" id="A0A437MGU4"/>
<gene>
    <name evidence="8" type="ORF">EOD42_10690</name>
</gene>
<reference evidence="8 9" key="1">
    <citation type="submission" date="2019-01" db="EMBL/GenBank/DDBJ databases">
        <authorList>
            <person name="Chen W.-M."/>
        </authorList>
    </citation>
    <scope>NUCLEOTIDE SEQUENCE [LARGE SCALE GENOMIC DNA]</scope>
    <source>
        <strain evidence="8 9">CCP-6</strain>
    </source>
</reference>
<proteinExistence type="inferred from homology"/>
<dbReference type="SUPFAM" id="SSF54373">
    <property type="entry name" value="FAD-linked reductases, C-terminal domain"/>
    <property type="match status" value="1"/>
</dbReference>
<feature type="domain" description="Glucose-methanol-choline oxidoreductase C-terminal" evidence="7">
    <location>
        <begin position="391"/>
        <end position="526"/>
    </location>
</feature>
<evidence type="ECO:0000259" key="6">
    <source>
        <dbReference type="Pfam" id="PF00732"/>
    </source>
</evidence>
<evidence type="ECO:0000256" key="4">
    <source>
        <dbReference type="ARBA" id="ARBA00022827"/>
    </source>
</evidence>
<evidence type="ECO:0000256" key="1">
    <source>
        <dbReference type="ARBA" id="ARBA00001974"/>
    </source>
</evidence>
<dbReference type="Gene3D" id="3.50.50.60">
    <property type="entry name" value="FAD/NAD(P)-binding domain"/>
    <property type="match status" value="1"/>
</dbReference>
<evidence type="ECO:0000256" key="2">
    <source>
        <dbReference type="ARBA" id="ARBA00010790"/>
    </source>
</evidence>
<evidence type="ECO:0000256" key="5">
    <source>
        <dbReference type="PIRSR" id="PIRSR000137-2"/>
    </source>
</evidence>
<dbReference type="InterPro" id="IPR000172">
    <property type="entry name" value="GMC_OxRdtase_N"/>
</dbReference>